<sequence length="166" mass="17828">MFKKIFGKREEVLKSIQLIAPVSGKMLTIEEVPDPVFSQKMMGDGVAFEPQEGKIVAPADGEIIQVFPTKHAIGIKAVNGAEILIHIGLETVGMKGEGFTVHVSEGKKVKQGDVLVTVDLNLVKEKASSIITPMIITNLNDMQSIEKSSLSSVIAGEQAVMTIEAK</sequence>
<dbReference type="Proteomes" id="UP000476934">
    <property type="component" value="Unassembled WGS sequence"/>
</dbReference>
<proteinExistence type="predicted"/>
<dbReference type="GO" id="GO:0005737">
    <property type="term" value="C:cytoplasm"/>
    <property type="evidence" value="ECO:0007669"/>
    <property type="project" value="UniProtKB-SubCell"/>
</dbReference>
<dbReference type="PROSITE" id="PS51093">
    <property type="entry name" value="PTS_EIIA_TYPE_1"/>
    <property type="match status" value="1"/>
</dbReference>
<accession>A0A6M0P9S5</accession>
<dbReference type="InterPro" id="IPR050890">
    <property type="entry name" value="PTS_EIIA_component"/>
</dbReference>
<evidence type="ECO:0000313" key="9">
    <source>
        <dbReference type="Proteomes" id="UP000476934"/>
    </source>
</evidence>
<evidence type="ECO:0000256" key="4">
    <source>
        <dbReference type="ARBA" id="ARBA00022679"/>
    </source>
</evidence>
<dbReference type="Pfam" id="PF00358">
    <property type="entry name" value="PTS_EIIA_1"/>
    <property type="match status" value="1"/>
</dbReference>
<evidence type="ECO:0000256" key="1">
    <source>
        <dbReference type="ARBA" id="ARBA00004496"/>
    </source>
</evidence>
<keyword evidence="9" id="KW-1185">Reference proteome</keyword>
<dbReference type="EMBL" id="JAAIWK010000029">
    <property type="protein sequence ID" value="NEY21261.1"/>
    <property type="molecule type" value="Genomic_DNA"/>
</dbReference>
<dbReference type="NCBIfam" id="TIGR00830">
    <property type="entry name" value="PTBA"/>
    <property type="match status" value="1"/>
</dbReference>
<organism evidence="8 9">
    <name type="scientific">Heyndrickxia ginsengihumi</name>
    <dbReference type="NCBI Taxonomy" id="363870"/>
    <lineage>
        <taxon>Bacteria</taxon>
        <taxon>Bacillati</taxon>
        <taxon>Bacillota</taxon>
        <taxon>Bacilli</taxon>
        <taxon>Bacillales</taxon>
        <taxon>Bacillaceae</taxon>
        <taxon>Heyndrickxia</taxon>
    </lineage>
</organism>
<dbReference type="GO" id="GO:0009401">
    <property type="term" value="P:phosphoenolpyruvate-dependent sugar phosphotransferase system"/>
    <property type="evidence" value="ECO:0007669"/>
    <property type="project" value="UniProtKB-KW"/>
</dbReference>
<dbReference type="PANTHER" id="PTHR45008:SF1">
    <property type="entry name" value="PTS SYSTEM GLUCOSE-SPECIFIC EIIA COMPONENT"/>
    <property type="match status" value="1"/>
</dbReference>
<gene>
    <name evidence="8" type="ORF">G4D61_15035</name>
</gene>
<dbReference type="AlphaFoldDB" id="A0A6M0P9S5"/>
<keyword evidence="4" id="KW-0808">Transferase</keyword>
<name>A0A6M0P9S5_9BACI</name>
<evidence type="ECO:0000256" key="5">
    <source>
        <dbReference type="ARBA" id="ARBA00022683"/>
    </source>
</evidence>
<dbReference type="FunFam" id="2.70.70.10:FF:000001">
    <property type="entry name" value="PTS system glucose-specific IIA component"/>
    <property type="match status" value="1"/>
</dbReference>
<dbReference type="SUPFAM" id="SSF51261">
    <property type="entry name" value="Duplicated hybrid motif"/>
    <property type="match status" value="1"/>
</dbReference>
<keyword evidence="3 8" id="KW-0762">Sugar transport</keyword>
<comment type="subcellular location">
    <subcellularLocation>
        <location evidence="1">Cytoplasm</location>
    </subcellularLocation>
</comment>
<dbReference type="PANTHER" id="PTHR45008">
    <property type="entry name" value="PTS SYSTEM GLUCOSE-SPECIFIC EIIA COMPONENT"/>
    <property type="match status" value="1"/>
</dbReference>
<evidence type="ECO:0000313" key="8">
    <source>
        <dbReference type="EMBL" id="NEY21261.1"/>
    </source>
</evidence>
<dbReference type="InterPro" id="IPR001127">
    <property type="entry name" value="PTS_EIIA_1_perm"/>
</dbReference>
<keyword evidence="2" id="KW-0813">Transport</keyword>
<reference evidence="8 9" key="1">
    <citation type="submission" date="2020-03" db="EMBL/GenBank/DDBJ databases">
        <title>Bacillus aquiflavi sp. nov., isolated from yellow water of strong flavor Chinese baijiu in Yibin region of China.</title>
        <authorList>
            <person name="Xie J."/>
        </authorList>
    </citation>
    <scope>NUCLEOTIDE SEQUENCE [LARGE SCALE GENOMIC DNA]</scope>
    <source>
        <strain evidence="8 9">Gsoil 114</strain>
    </source>
</reference>
<evidence type="ECO:0000259" key="7">
    <source>
        <dbReference type="PROSITE" id="PS51093"/>
    </source>
</evidence>
<dbReference type="RefSeq" id="WP_163174258.1">
    <property type="nucleotide sequence ID" value="NZ_JAAIWK010000029.1"/>
</dbReference>
<keyword evidence="5" id="KW-0598">Phosphotransferase system</keyword>
<keyword evidence="6" id="KW-0418">Kinase</keyword>
<dbReference type="Gene3D" id="2.70.70.10">
    <property type="entry name" value="Glucose Permease (Domain IIA)"/>
    <property type="match status" value="1"/>
</dbReference>
<evidence type="ECO:0000256" key="6">
    <source>
        <dbReference type="ARBA" id="ARBA00022777"/>
    </source>
</evidence>
<dbReference type="InterPro" id="IPR011055">
    <property type="entry name" value="Dup_hybrid_motif"/>
</dbReference>
<protein>
    <submittedName>
        <fullName evidence="8">PTS glucose transporter subunit IIA</fullName>
    </submittedName>
</protein>
<evidence type="ECO:0000256" key="2">
    <source>
        <dbReference type="ARBA" id="ARBA00022448"/>
    </source>
</evidence>
<evidence type="ECO:0000256" key="3">
    <source>
        <dbReference type="ARBA" id="ARBA00022597"/>
    </source>
</evidence>
<comment type="caution">
    <text evidence="8">The sequence shown here is derived from an EMBL/GenBank/DDBJ whole genome shotgun (WGS) entry which is preliminary data.</text>
</comment>
<dbReference type="PROSITE" id="PS00371">
    <property type="entry name" value="PTS_EIIA_TYPE_1_HIS"/>
    <property type="match status" value="1"/>
</dbReference>
<dbReference type="GO" id="GO:0016301">
    <property type="term" value="F:kinase activity"/>
    <property type="evidence" value="ECO:0007669"/>
    <property type="project" value="UniProtKB-KW"/>
</dbReference>
<feature type="domain" description="PTS EIIA type-1" evidence="7">
    <location>
        <begin position="34"/>
        <end position="138"/>
    </location>
</feature>